<feature type="region of interest" description="Disordered" evidence="7">
    <location>
        <begin position="229"/>
        <end position="262"/>
    </location>
</feature>
<evidence type="ECO:0000256" key="6">
    <source>
        <dbReference type="ARBA" id="ARBA00023180"/>
    </source>
</evidence>
<feature type="transmembrane region" description="Helical" evidence="8">
    <location>
        <begin position="7"/>
        <end position="25"/>
    </location>
</feature>
<proteinExistence type="inferred from homology"/>
<evidence type="ECO:0000256" key="4">
    <source>
        <dbReference type="ARBA" id="ARBA00022525"/>
    </source>
</evidence>
<evidence type="ECO:0000256" key="5">
    <source>
        <dbReference type="ARBA" id="ARBA00022729"/>
    </source>
</evidence>
<feature type="compositionally biased region" description="Acidic residues" evidence="7">
    <location>
        <begin position="249"/>
        <end position="262"/>
    </location>
</feature>
<dbReference type="Pfam" id="PF04668">
    <property type="entry name" value="Tsg"/>
    <property type="match status" value="1"/>
</dbReference>
<reference evidence="11 12" key="1">
    <citation type="submission" date="2022-12" db="EMBL/GenBank/DDBJ databases">
        <title>Chromosome-level genome of Tegillarca granosa.</title>
        <authorList>
            <person name="Kim J."/>
        </authorList>
    </citation>
    <scope>NUCLEOTIDE SEQUENCE [LARGE SCALE GENOMIC DNA]</scope>
    <source>
        <strain evidence="11">Teg-2019</strain>
        <tissue evidence="11">Adductor muscle</tissue>
    </source>
</reference>
<keyword evidence="4" id="KW-0964">Secreted</keyword>
<evidence type="ECO:0000259" key="9">
    <source>
        <dbReference type="Pfam" id="PF04668"/>
    </source>
</evidence>
<protein>
    <submittedName>
        <fullName evidence="11">Uncharacterized protein</fullName>
    </submittedName>
</protein>
<evidence type="ECO:0000313" key="12">
    <source>
        <dbReference type="Proteomes" id="UP001217089"/>
    </source>
</evidence>
<evidence type="ECO:0000313" key="11">
    <source>
        <dbReference type="EMBL" id="KAJ8303342.1"/>
    </source>
</evidence>
<dbReference type="InterPro" id="IPR057726">
    <property type="entry name" value="Tsg_C"/>
</dbReference>
<keyword evidence="8" id="KW-1133">Transmembrane helix</keyword>
<keyword evidence="8" id="KW-0812">Transmembrane</keyword>
<dbReference type="EMBL" id="JARBDR010000917">
    <property type="protein sequence ID" value="KAJ8303342.1"/>
    <property type="molecule type" value="Genomic_DNA"/>
</dbReference>
<keyword evidence="12" id="KW-1185">Reference proteome</keyword>
<evidence type="ECO:0000256" key="8">
    <source>
        <dbReference type="SAM" id="Phobius"/>
    </source>
</evidence>
<dbReference type="Proteomes" id="UP001217089">
    <property type="component" value="Unassembled WGS sequence"/>
</dbReference>
<evidence type="ECO:0000256" key="3">
    <source>
        <dbReference type="ARBA" id="ARBA00022473"/>
    </source>
</evidence>
<name>A0ABQ9EIF5_TEGGR</name>
<keyword evidence="5" id="KW-0732">Signal</keyword>
<dbReference type="Pfam" id="PF23782">
    <property type="entry name" value="Tsg_N"/>
    <property type="match status" value="1"/>
</dbReference>
<dbReference type="InterPro" id="IPR006761">
    <property type="entry name" value="Tsg"/>
</dbReference>
<dbReference type="PANTHER" id="PTHR12312:SF16">
    <property type="entry name" value="TWISTED GASTRULATION PROTEIN HOMOLOG 1-A-RELATED"/>
    <property type="match status" value="1"/>
</dbReference>
<comment type="caution">
    <text evidence="11">The sequence shown here is derived from an EMBL/GenBank/DDBJ whole genome shotgun (WGS) entry which is preliminary data.</text>
</comment>
<keyword evidence="3" id="KW-0217">Developmental protein</keyword>
<evidence type="ECO:0000256" key="1">
    <source>
        <dbReference type="ARBA" id="ARBA00004613"/>
    </source>
</evidence>
<comment type="similarity">
    <text evidence="2">Belongs to the twisted gastrulation protein family.</text>
</comment>
<feature type="domain" description="Tsg C-terminal" evidence="9">
    <location>
        <begin position="91"/>
        <end position="221"/>
    </location>
</feature>
<dbReference type="InterPro" id="IPR057635">
    <property type="entry name" value="Tsg_N"/>
</dbReference>
<evidence type="ECO:0000256" key="2">
    <source>
        <dbReference type="ARBA" id="ARBA00010047"/>
    </source>
</evidence>
<keyword evidence="8" id="KW-0472">Membrane</keyword>
<dbReference type="PANTHER" id="PTHR12312">
    <property type="entry name" value="TWISTED GASTRULATION PROTEIN HOMOLOG 1-A-RELATED"/>
    <property type="match status" value="1"/>
</dbReference>
<evidence type="ECO:0000256" key="7">
    <source>
        <dbReference type="SAM" id="MobiDB-lite"/>
    </source>
</evidence>
<accession>A0ABQ9EIF5</accession>
<gene>
    <name evidence="11" type="ORF">KUTeg_019738</name>
</gene>
<feature type="compositionally biased region" description="Acidic residues" evidence="7">
    <location>
        <begin position="229"/>
        <end position="239"/>
    </location>
</feature>
<organism evidence="11 12">
    <name type="scientific">Tegillarca granosa</name>
    <name type="common">Malaysian cockle</name>
    <name type="synonym">Anadara granosa</name>
    <dbReference type="NCBI Taxonomy" id="220873"/>
    <lineage>
        <taxon>Eukaryota</taxon>
        <taxon>Metazoa</taxon>
        <taxon>Spiralia</taxon>
        <taxon>Lophotrochozoa</taxon>
        <taxon>Mollusca</taxon>
        <taxon>Bivalvia</taxon>
        <taxon>Autobranchia</taxon>
        <taxon>Pteriomorphia</taxon>
        <taxon>Arcoida</taxon>
        <taxon>Arcoidea</taxon>
        <taxon>Arcidae</taxon>
        <taxon>Tegillarca</taxon>
    </lineage>
</organism>
<sequence>MDTMKCYMFVGIVLVTLMSSIYLASTYCNEALCASIVSKCMLLKSCKCDFTNTTKCECCKDCHKCLSSLYTDCCVCVGMCPPANPDDAMLEASTIKDIEDPIPVLFNALTEEYDDIGRWTTFSYPVHYDASVYKPGVSGHDMTAGEAVDEYHTTDNVHIQQVNCTVAFLVPCMSLRKCNEACKSMGAASLRWFHEHGCCECISSSCHDSYGLKKPKCLKCPAKEEEIEEMQQDESMIQDEQDKLKTKDSDDDITVEMDEGLE</sequence>
<evidence type="ECO:0000259" key="10">
    <source>
        <dbReference type="Pfam" id="PF23782"/>
    </source>
</evidence>
<feature type="domain" description="Tsg N-terminal" evidence="10">
    <location>
        <begin position="28"/>
        <end position="84"/>
    </location>
</feature>
<comment type="subcellular location">
    <subcellularLocation>
        <location evidence="1">Secreted</location>
    </subcellularLocation>
</comment>
<keyword evidence="6" id="KW-0325">Glycoprotein</keyword>